<proteinExistence type="predicted"/>
<gene>
    <name evidence="1" type="ORF">K6L26_03305</name>
</gene>
<organism evidence="1 2">
    <name type="scientific">Mycolicibacterium farcinogenes</name>
    <name type="common">Mycobacterium farcinogenes</name>
    <dbReference type="NCBI Taxonomy" id="1802"/>
    <lineage>
        <taxon>Bacteria</taxon>
        <taxon>Bacillati</taxon>
        <taxon>Actinomycetota</taxon>
        <taxon>Actinomycetes</taxon>
        <taxon>Mycobacteriales</taxon>
        <taxon>Mycobacteriaceae</taxon>
        <taxon>Mycolicibacterium</taxon>
    </lineage>
</organism>
<dbReference type="Proteomes" id="UP000825598">
    <property type="component" value="Chromosome"/>
</dbReference>
<evidence type="ECO:0000313" key="2">
    <source>
        <dbReference type="Proteomes" id="UP000825598"/>
    </source>
</evidence>
<name>A0ACD1FI72_MYCFR</name>
<sequence length="97" mass="9778">MTSPNTDISISDPGAFQAVLDSLAAVKGGVKTDGLSQVLGASDGSDTAGSVAAILSKVQANVTRSDTAVAGIISDLEAFRTEVTGIDRKGKDEVLRA</sequence>
<protein>
    <submittedName>
        <fullName evidence="1">Uncharacterized protein</fullName>
    </submittedName>
</protein>
<keyword evidence="2" id="KW-1185">Reference proteome</keyword>
<evidence type="ECO:0000313" key="1">
    <source>
        <dbReference type="EMBL" id="QZH66734.1"/>
    </source>
</evidence>
<reference evidence="1" key="1">
    <citation type="submission" date="2021-07" db="EMBL/GenBank/DDBJ databases">
        <title>Complete Genome Sequences of Mycobacterium farcinogenes Isolated from Clinical Specimens from Patients in Thailand.</title>
        <authorList>
            <person name="Sodsai P."/>
        </authorList>
    </citation>
    <scope>NUCLEOTIDE SEQUENCE</scope>
    <source>
        <strain evidence="1">BKK/CU-MFGFA-001</strain>
    </source>
</reference>
<accession>A0ACD1FI72</accession>
<dbReference type="EMBL" id="CP081673">
    <property type="protein sequence ID" value="QZH66734.1"/>
    <property type="molecule type" value="Genomic_DNA"/>
</dbReference>